<accession>A0ABC8RDL6</accession>
<dbReference type="EMBL" id="CAUOFW020001258">
    <property type="protein sequence ID" value="CAK9142867.1"/>
    <property type="molecule type" value="Genomic_DNA"/>
</dbReference>
<feature type="domain" description="AIR9-like A9" evidence="1">
    <location>
        <begin position="44"/>
        <end position="132"/>
    </location>
</feature>
<dbReference type="InterPro" id="IPR056284">
    <property type="entry name" value="AIR9-like_A9"/>
</dbReference>
<dbReference type="PANTHER" id="PTHR31149">
    <property type="entry name" value="EXPRESSED PROTEIN"/>
    <property type="match status" value="1"/>
</dbReference>
<dbReference type="Gene3D" id="2.60.40.2700">
    <property type="match status" value="1"/>
</dbReference>
<comment type="caution">
    <text evidence="2">The sequence shown here is derived from an EMBL/GenBank/DDBJ whole genome shotgun (WGS) entry which is preliminary data.</text>
</comment>
<protein>
    <recommendedName>
        <fullName evidence="1">AIR9-like A9 domain-containing protein</fullName>
    </recommendedName>
</protein>
<dbReference type="Proteomes" id="UP001642360">
    <property type="component" value="Unassembled WGS sequence"/>
</dbReference>
<keyword evidence="3" id="KW-1185">Reference proteome</keyword>
<reference evidence="2 3" key="1">
    <citation type="submission" date="2024-02" db="EMBL/GenBank/DDBJ databases">
        <authorList>
            <person name="Vignale AGUSTIN F."/>
            <person name="Sosa J E."/>
            <person name="Modenutti C."/>
        </authorList>
    </citation>
    <scope>NUCLEOTIDE SEQUENCE [LARGE SCALE GENOMIC DNA]</scope>
</reference>
<gene>
    <name evidence="2" type="ORF">ILEXP_LOCUS10561</name>
</gene>
<name>A0ABC8RDL6_9AQUA</name>
<dbReference type="Pfam" id="PF23197">
    <property type="entry name" value="IG_AIR9"/>
    <property type="match status" value="1"/>
</dbReference>
<organism evidence="2 3">
    <name type="scientific">Ilex paraguariensis</name>
    <name type="common">yerba mate</name>
    <dbReference type="NCBI Taxonomy" id="185542"/>
    <lineage>
        <taxon>Eukaryota</taxon>
        <taxon>Viridiplantae</taxon>
        <taxon>Streptophyta</taxon>
        <taxon>Embryophyta</taxon>
        <taxon>Tracheophyta</taxon>
        <taxon>Spermatophyta</taxon>
        <taxon>Magnoliopsida</taxon>
        <taxon>eudicotyledons</taxon>
        <taxon>Gunneridae</taxon>
        <taxon>Pentapetalae</taxon>
        <taxon>asterids</taxon>
        <taxon>campanulids</taxon>
        <taxon>Aquifoliales</taxon>
        <taxon>Aquifoliaceae</taxon>
        <taxon>Ilex</taxon>
    </lineage>
</organism>
<dbReference type="PANTHER" id="PTHR31149:SF11">
    <property type="entry name" value="187-KDA MICROTUBULE-ASSOCIATED PROTEIN AIR9"/>
    <property type="match status" value="1"/>
</dbReference>
<evidence type="ECO:0000313" key="2">
    <source>
        <dbReference type="EMBL" id="CAK9142867.1"/>
    </source>
</evidence>
<dbReference type="AlphaFoldDB" id="A0ABC8RDL6"/>
<sequence>MSLKAQIVYLSFFSRCLVPCADSTFQFLFEQWKDQFPPGCLLKEAFIDQPFEEDACCCHFNFIKDKTESSDSELVLKYQWFIGERTPSNFIVIPDETRGVYWPKHEDIGRILKVECTPILEETAYPTIFAISSPVSPGMFFSIKI</sequence>
<evidence type="ECO:0000259" key="1">
    <source>
        <dbReference type="Pfam" id="PF23197"/>
    </source>
</evidence>
<proteinExistence type="predicted"/>
<evidence type="ECO:0000313" key="3">
    <source>
        <dbReference type="Proteomes" id="UP001642360"/>
    </source>
</evidence>